<dbReference type="InterPro" id="IPR036895">
    <property type="entry name" value="Uracil-DNA_glycosylase-like_sf"/>
</dbReference>
<reference evidence="3 4" key="1">
    <citation type="journal article" date="2015" name="Antonie Van Leeuwenhoek">
        <title>Lampropedia puyangensis sp. nov., isolated from symptomatic bark of Populus ? euramericana canker and emended description of Lampropedia hyalina (Ehrenberg 1832) Lee et al. 2004.</title>
        <authorList>
            <person name="Li Y."/>
            <person name="Wang T."/>
            <person name="Piao C.G."/>
            <person name="Wang L.F."/>
            <person name="Tian G.Z."/>
            <person name="Zhu T.H."/>
            <person name="Guo M.W."/>
        </authorList>
    </citation>
    <scope>NUCLEOTIDE SEQUENCE [LARGE SCALE GENOMIC DNA]</scope>
    <source>
        <strain evidence="3 4">2-bin</strain>
    </source>
</reference>
<name>A0A4S8F2J7_9BURK</name>
<gene>
    <name evidence="3" type="ORF">E9531_09160</name>
</gene>
<organism evidence="3 4">
    <name type="scientific">Lampropedia puyangensis</name>
    <dbReference type="NCBI Taxonomy" id="1330072"/>
    <lineage>
        <taxon>Bacteria</taxon>
        <taxon>Pseudomonadati</taxon>
        <taxon>Pseudomonadota</taxon>
        <taxon>Betaproteobacteria</taxon>
        <taxon>Burkholderiales</taxon>
        <taxon>Comamonadaceae</taxon>
        <taxon>Lampropedia</taxon>
    </lineage>
</organism>
<dbReference type="Pfam" id="PF03167">
    <property type="entry name" value="UDG"/>
    <property type="match status" value="1"/>
</dbReference>
<evidence type="ECO:0000313" key="3">
    <source>
        <dbReference type="EMBL" id="THU01523.1"/>
    </source>
</evidence>
<comment type="caution">
    <text evidence="3">The sequence shown here is derived from an EMBL/GenBank/DDBJ whole genome shotgun (WGS) entry which is preliminary data.</text>
</comment>
<evidence type="ECO:0000259" key="2">
    <source>
        <dbReference type="Pfam" id="PF03167"/>
    </source>
</evidence>
<dbReference type="SUPFAM" id="SSF52141">
    <property type="entry name" value="Uracil-DNA glycosylase-like"/>
    <property type="match status" value="1"/>
</dbReference>
<dbReference type="Proteomes" id="UP000308917">
    <property type="component" value="Unassembled WGS sequence"/>
</dbReference>
<dbReference type="InterPro" id="IPR005122">
    <property type="entry name" value="Uracil-DNA_glycosylase-like"/>
</dbReference>
<evidence type="ECO:0000313" key="4">
    <source>
        <dbReference type="Proteomes" id="UP000308917"/>
    </source>
</evidence>
<feature type="domain" description="Uracil-DNA glycosylase-like" evidence="2">
    <location>
        <begin position="101"/>
        <end position="260"/>
    </location>
</feature>
<feature type="region of interest" description="Disordered" evidence="1">
    <location>
        <begin position="62"/>
        <end position="92"/>
    </location>
</feature>
<evidence type="ECO:0000256" key="1">
    <source>
        <dbReference type="SAM" id="MobiDB-lite"/>
    </source>
</evidence>
<accession>A0A4S8F2J7</accession>
<proteinExistence type="predicted"/>
<protein>
    <recommendedName>
        <fullName evidence="2">Uracil-DNA glycosylase-like domain-containing protein</fullName>
    </recommendedName>
</protein>
<dbReference type="EMBL" id="STFG01000008">
    <property type="protein sequence ID" value="THU01523.1"/>
    <property type="molecule type" value="Genomic_DNA"/>
</dbReference>
<sequence length="270" mass="29084">MQTLSQSMDSRRLAMLKAMGVELWWAKAPPVIAEKGFVAPQQMLAEQNLRVQAIHPAVAPTQPLAESAASKAQPPVAQPAQEHTQPAREAKLRNAVPEVVLGQARSAATSMVWTAPARWNAQAEKTDTPGVLLLVDDLLVLGDTEPAARQLLENMVRAMGLSQSSSVWVSWAQKQAATEDVASNATPPLTPQAMLISGAFRVVLAMGRDAAQHCLNQTQPLGALRQEVHSVHGVPTVVTYSPAYLLRATHAKRQAWADLQRVMVLLASPV</sequence>
<dbReference type="AlphaFoldDB" id="A0A4S8F2J7"/>
<keyword evidence="4" id="KW-1185">Reference proteome</keyword>
<dbReference type="Gene3D" id="3.40.470.10">
    <property type="entry name" value="Uracil-DNA glycosylase-like domain"/>
    <property type="match status" value="1"/>
</dbReference>